<feature type="region of interest" description="Disordered" evidence="2">
    <location>
        <begin position="642"/>
        <end position="663"/>
    </location>
</feature>
<keyword evidence="1" id="KW-0175">Coiled coil</keyword>
<proteinExistence type="predicted"/>
<feature type="coiled-coil region" evidence="1">
    <location>
        <begin position="1208"/>
        <end position="1253"/>
    </location>
</feature>
<dbReference type="Proteomes" id="UP001460679">
    <property type="component" value="Chromosome"/>
</dbReference>
<organism evidence="4 5">
    <name type="scientific">[Mycoplasma] gypis</name>
    <dbReference type="NCBI Taxonomy" id="92404"/>
    <lineage>
        <taxon>Bacteria</taxon>
        <taxon>Bacillati</taxon>
        <taxon>Mycoplasmatota</taxon>
        <taxon>Mycoplasmoidales</taxon>
        <taxon>Metamycoplasmataceae</taxon>
        <taxon>Metamycoplasma</taxon>
    </lineage>
</organism>
<protein>
    <recommendedName>
        <fullName evidence="6">ECM-binding protein homolog</fullName>
    </recommendedName>
</protein>
<evidence type="ECO:0008006" key="6">
    <source>
        <dbReference type="Google" id="ProtNLM"/>
    </source>
</evidence>
<keyword evidence="3" id="KW-1133">Transmembrane helix</keyword>
<feature type="coiled-coil region" evidence="1">
    <location>
        <begin position="302"/>
        <end position="515"/>
    </location>
</feature>
<evidence type="ECO:0000313" key="4">
    <source>
        <dbReference type="EMBL" id="WXL28586.1"/>
    </source>
</evidence>
<sequence length="2131" mass="247405">MSQSKKVKIVGSLAIGLTAATVGSTIYYLVKSCADDNANLLKLERKIQDANDFIHSLKSKELVEDSKELEDLINQINLKKDSYNKKQIEQAIKDIDNKINELKNKTANDKASKLDLLNKEIENALKTVENLNASHYSNQAAELKKIIDSIQNKKLNAETKELEQLLKSLTQLNEVDKDLIDKYNATKNILGDLLNKSNLLIKQVNVSDIKDQGENLENLIKDLDLEKLTQQELENKIPSITLEYNDLKSKYDDYVIKLKAARSAEQLIENKVVDFINQNKVAFPNIVKELENAKNNVLISKNENKISSLNKISKQLKDLLEKADSDKIKKQIEILKLSTEIQKAHENIKELKKHSKNKEANTLEEILNSISTDNNSKTIEQLKQEVDKLSKANKNVINSLEQFMSEKENIKNKLSNLLNEVKNFLENNKKNNQTSYVNNDLYPVYNETIDKLNSENIDELKKTLDKLTNYYKKAKKEVENKESNIQKLKNSIQKANELIEELNKNEIDSNELKQLVEQSNNTPNMTSSQVSDLNKKILIEINKKQKELDNKKMIYLKSLEDIKNALRDFRNLSASYQDIKDEAKNILDSIPNTDNMGAKETEELVETLKNKIKELNNKKEAKEEILNHLEDLKSKAERIKKELEDNSQNSSANELGKKIISSDDPKLNGKTVDQIRKEFEKPLERQIEEAEHDLRVYNKDTEKAKIDLKNRIEEAKKLLEELKKNPEKYQNIIDKLQQAIPTDYENDNFGQLDKKWKDLSKAIYDAQDTKELKDEAINNLAIAKQKAKNLILQLQENNLDKSYLEEKLNASNIDLGNLKAKEIQKLATILSEQNSIEQKNINDAINAKKDQLTSKISEFESQIKKYGYKYQNIINSAKDEILKVKESFANVTNVNELDKLIEKIDNARKDAQSEYESKKVIWDRIDLITKQGEEIKNKIISKPEYKKYLDPLKISLTKSQSTSENTMNNQELQNNIEKPLQNSITSIYEKIKTDLTVLKEKFDILSLELSKSPRYSQILSTLQEADPSDFSNDDIFTLLNKMDKLSKAIQKAEELKIEKDKQLLSDKYDEIEIFNNSLVSKEENYEKLKKYTQNLLDNNPKMPQATYDQDAEVLSNYENLNIKDKLESWKAVIAAQVDAQKEIQNIQNNESWQDPEIANMLTESLKLTEDLSLLTKDKLDSLLKNIQNAKVLAETEWQKARRKRAGLKQTLEDKISALSKQIADYGKRYQNVNDAAQAVINNVNNEKDNAVTDAQIQELIDKIDRAAETATSDYNSKKSIWDSIDLKIKEAETVLKLFENKNDYSEFKTQLDNVIQKAKSNEPDSMTSEILNSNIYYPLNTNLDNIKKSITEILKENIKNYDYWKNELNKNPERYSEIIEKINNSNPGNYQNDNTKTLIIKNEKLKDLFETIRTDKIAKDKQLLSEIWDETNKILDNLNGKSEYTQLQSYLNSLLQNNQKMPDATFAQDEEVLTAYENISAVQDKIKNWKALAKNRKDAQNEIEKVESWQDSQIKNDLETVLNKAKDLSEKTADEISEINKQVLNALETAKRNWTEAIAQRQSLKEKNNQQIKKINELKDKLGENNPLKQTIETVIRENENLLSNNSKTNKEITKQNEVLQKFIDNFEKYNTYIMKYNEAKELETTLESKPYYNSQKLTEYKQFLETAKTNVVDKIIEGESIDDFEDKLQSLNQNYNNMKAEKERIDRERLELIENYKQKVSDINSLIDEMKRKPTPEDFESPIQNMESGLEINSINESTTDNSIISTNTEKLQKVYKDAKDFLDNWALMKQNIADFLDGEVKQKLENSINTLNSLKSMHFKDLKLNDVRLNVDSEIDPVISKYQNSLNKLNSKRLYSTSLKELYNLSVSTNKDWNDGIDLLKQIKKPLYDQADEYYHKFGWLGYYGTSPTKYDLTSAYFKDGDRSVFWFTGDLINGNNQIVMQIKSSIDNNIPKLDVEFEEKDQDWTDLFSIDKTKLKWKSFDDLYVQKIKEVFENITSSLRVINKYQEPTEEENRMYTFNIEKNAYLLWAYGKVWNSIYGKIRVLPEAIQKEYNNFRDAINKWYWKNQEFDWAKVSIIPNIDGSPTRSSFLNTQDFAWENLGKYAYALEKAYREHNEEIKPVWFPFPKE</sequence>
<feature type="coiled-coil region" evidence="1">
    <location>
        <begin position="766"/>
        <end position="797"/>
    </location>
</feature>
<evidence type="ECO:0000256" key="2">
    <source>
        <dbReference type="SAM" id="MobiDB-lite"/>
    </source>
</evidence>
<accession>A0ABZ2RR81</accession>
<feature type="coiled-coil region" evidence="1">
    <location>
        <begin position="40"/>
        <end position="175"/>
    </location>
</feature>
<feature type="coiled-coil region" evidence="1">
    <location>
        <begin position="1522"/>
        <end position="1612"/>
    </location>
</feature>
<feature type="coiled-coil region" evidence="1">
    <location>
        <begin position="687"/>
        <end position="739"/>
    </location>
</feature>
<gene>
    <name evidence="4" type="ORF">WG616_00960</name>
</gene>
<dbReference type="EMBL" id="CP148066">
    <property type="protein sequence ID" value="WXL28586.1"/>
    <property type="molecule type" value="Genomic_DNA"/>
</dbReference>
<feature type="transmembrane region" description="Helical" evidence="3">
    <location>
        <begin position="9"/>
        <end position="30"/>
    </location>
</feature>
<keyword evidence="5" id="KW-1185">Reference proteome</keyword>
<keyword evidence="3" id="KW-0812">Transmembrane</keyword>
<feature type="coiled-coil region" evidence="1">
    <location>
        <begin position="1682"/>
        <end position="1734"/>
    </location>
</feature>
<feature type="coiled-coil region" evidence="1">
    <location>
        <begin position="206"/>
        <end position="250"/>
    </location>
</feature>
<evidence type="ECO:0000313" key="5">
    <source>
        <dbReference type="Proteomes" id="UP001460679"/>
    </source>
</evidence>
<evidence type="ECO:0000256" key="3">
    <source>
        <dbReference type="SAM" id="Phobius"/>
    </source>
</evidence>
<reference evidence="4" key="1">
    <citation type="submission" date="2024-03" db="EMBL/GenBank/DDBJ databases">
        <title>Complete genome sequence of Mycoplasma gypis type strain B1/T1.</title>
        <authorList>
            <person name="Spergser J."/>
        </authorList>
    </citation>
    <scope>NUCLEOTIDE SEQUENCE [LARGE SCALE GENOMIC DNA]</scope>
    <source>
        <strain evidence="4">B1/T1</strain>
    </source>
</reference>
<name>A0ABZ2RR81_9BACT</name>
<evidence type="ECO:0000256" key="1">
    <source>
        <dbReference type="SAM" id="Coils"/>
    </source>
</evidence>
<feature type="coiled-coil region" evidence="1">
    <location>
        <begin position="1035"/>
        <end position="1062"/>
    </location>
</feature>
<keyword evidence="3" id="KW-0472">Membrane</keyword>
<dbReference type="RefSeq" id="WP_205498889.1">
    <property type="nucleotide sequence ID" value="NZ_CP148066.1"/>
</dbReference>